<dbReference type="EMBL" id="NVAP01000011">
    <property type="protein sequence ID" value="PFQ49580.1"/>
    <property type="molecule type" value="Genomic_DNA"/>
</dbReference>
<feature type="transmembrane region" description="Helical" evidence="1">
    <location>
        <begin position="9"/>
        <end position="26"/>
    </location>
</feature>
<dbReference type="Proteomes" id="UP000224386">
    <property type="component" value="Unassembled WGS sequence"/>
</dbReference>
<dbReference type="InterPro" id="IPR009589">
    <property type="entry name" value="PH_YyaB-like"/>
</dbReference>
<proteinExistence type="predicted"/>
<organism evidence="3 4">
    <name type="scientific">Bacillus cereus</name>
    <dbReference type="NCBI Taxonomy" id="1396"/>
    <lineage>
        <taxon>Bacteria</taxon>
        <taxon>Bacillati</taxon>
        <taxon>Bacillota</taxon>
        <taxon>Bacilli</taxon>
        <taxon>Bacillales</taxon>
        <taxon>Bacillaceae</taxon>
        <taxon>Bacillus</taxon>
        <taxon>Bacillus cereus group</taxon>
    </lineage>
</organism>
<evidence type="ECO:0000313" key="3">
    <source>
        <dbReference type="EMBL" id="PFQ49580.1"/>
    </source>
</evidence>
<keyword evidence="1" id="KW-1133">Transmembrane helix</keyword>
<gene>
    <name evidence="3" type="ORF">COK05_05930</name>
</gene>
<evidence type="ECO:0000256" key="1">
    <source>
        <dbReference type="SAM" id="Phobius"/>
    </source>
</evidence>
<name>A0A2B2M4S4_BACCE</name>
<keyword evidence="1" id="KW-0812">Transmembrane</keyword>
<dbReference type="AlphaFoldDB" id="A0A2B2M4S4"/>
<feature type="domain" description="Uncharacterized protein YyaB-like PH" evidence="2">
    <location>
        <begin position="52"/>
        <end position="124"/>
    </location>
</feature>
<dbReference type="PROSITE" id="PS51257">
    <property type="entry name" value="PROKAR_LIPOPROTEIN"/>
    <property type="match status" value="1"/>
</dbReference>
<accession>A0A2B2M4S4</accession>
<evidence type="ECO:0000313" key="4">
    <source>
        <dbReference type="Proteomes" id="UP000224386"/>
    </source>
</evidence>
<feature type="transmembrane region" description="Helical" evidence="1">
    <location>
        <begin position="32"/>
        <end position="50"/>
    </location>
</feature>
<keyword evidence="1" id="KW-0472">Membrane</keyword>
<reference evidence="3 4" key="1">
    <citation type="submission" date="2017-09" db="EMBL/GenBank/DDBJ databases">
        <title>Large-scale bioinformatics analysis of Bacillus genomes uncovers conserved roles of natural products in bacterial physiology.</title>
        <authorList>
            <consortium name="Agbiome Team Llc"/>
            <person name="Bleich R.M."/>
            <person name="Grubbs K.J."/>
            <person name="Santa Maria K.C."/>
            <person name="Allen S.E."/>
            <person name="Farag S."/>
            <person name="Shank E.A."/>
            <person name="Bowers A."/>
        </authorList>
    </citation>
    <scope>NUCLEOTIDE SEQUENCE [LARGE SCALE GENOMIC DNA]</scope>
    <source>
        <strain evidence="3 4">AFS070861</strain>
    </source>
</reference>
<dbReference type="GO" id="GO:0030153">
    <property type="term" value="P:bacteriocin immunity"/>
    <property type="evidence" value="ECO:0007669"/>
    <property type="project" value="InterPro"/>
</dbReference>
<dbReference type="Pfam" id="PF06713">
    <property type="entry name" value="bPH_4"/>
    <property type="match status" value="1"/>
</dbReference>
<sequence>MEFPSKKDTWLYLIFFIVLGACFAPIVAGREYFLLLFTIPLAILFSWSWFSTKYIVGAETITIRSGLVKKRIFIRDIKQISNTKNPIAAYALSFDRIEIVYGSYKTEIISPRNKEQFINLVKKKFKH</sequence>
<protein>
    <recommendedName>
        <fullName evidence="2">Uncharacterized protein YyaB-like PH domain-containing protein</fullName>
    </recommendedName>
</protein>
<dbReference type="RefSeq" id="WP_098611832.1">
    <property type="nucleotide sequence ID" value="NZ_NVAP01000011.1"/>
</dbReference>
<comment type="caution">
    <text evidence="3">The sequence shown here is derived from an EMBL/GenBank/DDBJ whole genome shotgun (WGS) entry which is preliminary data.</text>
</comment>
<evidence type="ECO:0000259" key="2">
    <source>
        <dbReference type="Pfam" id="PF06713"/>
    </source>
</evidence>